<reference evidence="1" key="1">
    <citation type="journal article" date="2012" name="PLoS ONE">
        <title>Gene sets for utilization of primary and secondary nutrition supplies in the distal gut of endangered iberian lynx.</title>
        <authorList>
            <person name="Alcaide M."/>
            <person name="Messina E."/>
            <person name="Richter M."/>
            <person name="Bargiela R."/>
            <person name="Peplies J."/>
            <person name="Huws S.A."/>
            <person name="Newbold C.J."/>
            <person name="Golyshin P.N."/>
            <person name="Simon M.A."/>
            <person name="Lopez G."/>
            <person name="Yakimov M.M."/>
            <person name="Ferrer M."/>
        </authorList>
    </citation>
    <scope>NUCLEOTIDE SEQUENCE</scope>
</reference>
<sequence>MVRSTKNILITTFVIVTALLGCTETIDDHLPYRPVNLELDLTYQDKELNSVLSYKIYTQQNIDQANEQT</sequence>
<dbReference type="EMBL" id="AMCI01004393">
    <property type="protein sequence ID" value="EJW98185.1"/>
    <property type="molecule type" value="Genomic_DNA"/>
</dbReference>
<evidence type="ECO:0000313" key="1">
    <source>
        <dbReference type="EMBL" id="EJW98185.1"/>
    </source>
</evidence>
<feature type="non-terminal residue" evidence="1">
    <location>
        <position position="69"/>
    </location>
</feature>
<comment type="caution">
    <text evidence="1">The sequence shown here is derived from an EMBL/GenBank/DDBJ whole genome shotgun (WGS) entry which is preliminary data.</text>
</comment>
<dbReference type="AlphaFoldDB" id="J9CDZ3"/>
<accession>J9CDZ3</accession>
<gene>
    <name evidence="1" type="ORF">EVA_13707</name>
</gene>
<protein>
    <submittedName>
        <fullName evidence="1">Rieske domain-containing protein</fullName>
    </submittedName>
</protein>
<organism evidence="1">
    <name type="scientific">gut metagenome</name>
    <dbReference type="NCBI Taxonomy" id="749906"/>
    <lineage>
        <taxon>unclassified sequences</taxon>
        <taxon>metagenomes</taxon>
        <taxon>organismal metagenomes</taxon>
    </lineage>
</organism>
<proteinExistence type="predicted"/>
<dbReference type="PROSITE" id="PS51257">
    <property type="entry name" value="PROKAR_LIPOPROTEIN"/>
    <property type="match status" value="1"/>
</dbReference>
<name>J9CDZ3_9ZZZZ</name>